<evidence type="ECO:0000256" key="3">
    <source>
        <dbReference type="ARBA" id="ARBA00022475"/>
    </source>
</evidence>
<dbReference type="InterPro" id="IPR051085">
    <property type="entry name" value="MB_O-acyltransferase"/>
</dbReference>
<keyword evidence="7 9" id="KW-0472">Membrane</keyword>
<dbReference type="GO" id="GO:0042121">
    <property type="term" value="P:alginic acid biosynthetic process"/>
    <property type="evidence" value="ECO:0007669"/>
    <property type="project" value="InterPro"/>
</dbReference>
<evidence type="ECO:0008006" key="13">
    <source>
        <dbReference type="Google" id="ProtNLM"/>
    </source>
</evidence>
<feature type="transmembrane region" description="Helical" evidence="10">
    <location>
        <begin position="361"/>
        <end position="379"/>
    </location>
</feature>
<comment type="subcellular location">
    <subcellularLocation>
        <location evidence="1">Cell membrane</location>
        <topology evidence="1">Multi-pass membrane protein</topology>
    </subcellularLocation>
</comment>
<evidence type="ECO:0000313" key="12">
    <source>
        <dbReference type="Proteomes" id="UP000198752"/>
    </source>
</evidence>
<sequence length="473" mass="54617">MLFSSIIFIFYFLPAVLVLYFVSSFSKTLQNIVLLFASLFFYAWGEPRFVIVMIASILFNYLFGVFINLSKKSRSWSRTLLIVTIAGNLSTLFVFKYLDFVLRNINLGAHLNIPIPEIVLPLGISFYTFHALSYIIDVYRGTVNVQKNIIYLALYIVIFPALIAGPIVRYNTIADQFVNRTETWRKFSVGCCRFLTGLAKKVLIANNMAIVADHIFTLSAHSSIPVTLAWLGAIAYTFQIFFDFSAYSDMAIGLGLMFGFEFEENFNYPYLSRSISEFWRRWHISLGTWFRDYVYFPLGGSRVDSTDKLVRNLFIVWTLTGIWHGAEWTFVFWGLLNFICIAFEKLFRFDELVKNNFVKHIYALFIIIIGWVIFRAENLKAAGNYLGSMFGHGGFWSDMAFMFVKEYFVFFIIALILCAPIAKRVNRIIVDQKYPVISTTVGIMYPLVVLGLFVVSVTYLVKGNYNPFIYFQF</sequence>
<dbReference type="InterPro" id="IPR028362">
    <property type="entry name" value="AlgI"/>
</dbReference>
<dbReference type="PIRSF" id="PIRSF016636">
    <property type="entry name" value="AlgI_DltB"/>
    <property type="match status" value="1"/>
</dbReference>
<dbReference type="GO" id="GO:0005886">
    <property type="term" value="C:plasma membrane"/>
    <property type="evidence" value="ECO:0007669"/>
    <property type="project" value="UniProtKB-SubCell"/>
</dbReference>
<keyword evidence="3 9" id="KW-1003">Cell membrane</keyword>
<gene>
    <name evidence="11" type="ORF">SAMN02982927_00545</name>
</gene>
<feature type="transmembrane region" description="Helical" evidence="10">
    <location>
        <begin position="399"/>
        <end position="422"/>
    </location>
</feature>
<keyword evidence="4 9" id="KW-0808">Transferase</keyword>
<evidence type="ECO:0000256" key="2">
    <source>
        <dbReference type="ARBA" id="ARBA00010323"/>
    </source>
</evidence>
<dbReference type="GO" id="GO:0016746">
    <property type="term" value="F:acyltransferase activity"/>
    <property type="evidence" value="ECO:0007669"/>
    <property type="project" value="UniProtKB-KW"/>
</dbReference>
<evidence type="ECO:0000256" key="1">
    <source>
        <dbReference type="ARBA" id="ARBA00004651"/>
    </source>
</evidence>
<feature type="transmembrane region" description="Helical" evidence="10">
    <location>
        <begin position="148"/>
        <end position="168"/>
    </location>
</feature>
<feature type="transmembrane region" description="Helical" evidence="10">
    <location>
        <begin position="309"/>
        <end position="326"/>
    </location>
</feature>
<evidence type="ECO:0000256" key="8">
    <source>
        <dbReference type="ARBA" id="ARBA00023315"/>
    </source>
</evidence>
<dbReference type="PANTHER" id="PTHR13285:SF23">
    <property type="entry name" value="TEICHOIC ACID D-ALANYLTRANSFERASE"/>
    <property type="match status" value="1"/>
</dbReference>
<evidence type="ECO:0000256" key="7">
    <source>
        <dbReference type="ARBA" id="ARBA00023136"/>
    </source>
</evidence>
<evidence type="ECO:0000256" key="6">
    <source>
        <dbReference type="ARBA" id="ARBA00022989"/>
    </source>
</evidence>
<keyword evidence="6 10" id="KW-1133">Transmembrane helix</keyword>
<organism evidence="11 12">
    <name type="scientific">Sporolactobacillus nakayamae</name>
    <dbReference type="NCBI Taxonomy" id="269670"/>
    <lineage>
        <taxon>Bacteria</taxon>
        <taxon>Bacillati</taxon>
        <taxon>Bacillota</taxon>
        <taxon>Bacilli</taxon>
        <taxon>Bacillales</taxon>
        <taxon>Sporolactobacillaceae</taxon>
        <taxon>Sporolactobacillus</taxon>
    </lineage>
</organism>
<dbReference type="InterPro" id="IPR024194">
    <property type="entry name" value="Ac/AlaTfrase_AlgI/DltB"/>
</dbReference>
<dbReference type="PIRSF" id="PIRSF500217">
    <property type="entry name" value="AlgI"/>
    <property type="match status" value="1"/>
</dbReference>
<proteinExistence type="inferred from homology"/>
<name>A0A1I2NT46_9BACL</name>
<evidence type="ECO:0000256" key="4">
    <source>
        <dbReference type="ARBA" id="ARBA00022679"/>
    </source>
</evidence>
<dbReference type="STRING" id="269670.SAMN02982927_00545"/>
<evidence type="ECO:0000313" key="11">
    <source>
        <dbReference type="EMBL" id="SFG06908.1"/>
    </source>
</evidence>
<evidence type="ECO:0000256" key="5">
    <source>
        <dbReference type="ARBA" id="ARBA00022692"/>
    </source>
</evidence>
<dbReference type="PANTHER" id="PTHR13285">
    <property type="entry name" value="ACYLTRANSFERASE"/>
    <property type="match status" value="1"/>
</dbReference>
<dbReference type="InterPro" id="IPR004299">
    <property type="entry name" value="MBOAT_fam"/>
</dbReference>
<feature type="transmembrane region" description="Helical" evidence="10">
    <location>
        <begin position="118"/>
        <end position="136"/>
    </location>
</feature>
<dbReference type="Pfam" id="PF03062">
    <property type="entry name" value="MBOAT"/>
    <property type="match status" value="1"/>
</dbReference>
<evidence type="ECO:0000256" key="9">
    <source>
        <dbReference type="PIRNR" id="PIRNR016636"/>
    </source>
</evidence>
<evidence type="ECO:0000256" key="10">
    <source>
        <dbReference type="SAM" id="Phobius"/>
    </source>
</evidence>
<reference evidence="12" key="1">
    <citation type="submission" date="2016-10" db="EMBL/GenBank/DDBJ databases">
        <authorList>
            <person name="Varghese N."/>
            <person name="Submissions S."/>
        </authorList>
    </citation>
    <scope>NUCLEOTIDE SEQUENCE [LARGE SCALE GENOMIC DNA]</scope>
    <source>
        <strain evidence="12">ATCC 700379</strain>
    </source>
</reference>
<dbReference type="EMBL" id="FOOY01000004">
    <property type="protein sequence ID" value="SFG06908.1"/>
    <property type="molecule type" value="Genomic_DNA"/>
</dbReference>
<accession>A0A1I2NT46</accession>
<feature type="transmembrane region" description="Helical" evidence="10">
    <location>
        <begin position="79"/>
        <end position="98"/>
    </location>
</feature>
<comment type="similarity">
    <text evidence="2 9">Belongs to the membrane-bound acyltransferase family.</text>
</comment>
<protein>
    <recommendedName>
        <fullName evidence="13">Alginate O-acetyltransferase complex protein AlgI</fullName>
    </recommendedName>
</protein>
<keyword evidence="8 9" id="KW-0012">Acyltransferase</keyword>
<dbReference type="AlphaFoldDB" id="A0A1I2NT46"/>
<keyword evidence="5 10" id="KW-0812">Transmembrane</keyword>
<feature type="transmembrane region" description="Helical" evidence="10">
    <location>
        <begin position="50"/>
        <end position="67"/>
    </location>
</feature>
<keyword evidence="12" id="KW-1185">Reference proteome</keyword>
<dbReference type="RefSeq" id="WP_093669843.1">
    <property type="nucleotide sequence ID" value="NZ_FOOY01000004.1"/>
</dbReference>
<dbReference type="OrthoDB" id="9805788at2"/>
<dbReference type="Proteomes" id="UP000198752">
    <property type="component" value="Unassembled WGS sequence"/>
</dbReference>
<feature type="transmembrane region" description="Helical" evidence="10">
    <location>
        <begin position="434"/>
        <end position="461"/>
    </location>
</feature>
<feature type="transmembrane region" description="Helical" evidence="10">
    <location>
        <begin position="6"/>
        <end position="22"/>
    </location>
</feature>